<dbReference type="InterPro" id="IPR046350">
    <property type="entry name" value="Cystatin_sf"/>
</dbReference>
<dbReference type="AlphaFoldDB" id="A0A915DHF6"/>
<proteinExistence type="predicted"/>
<keyword evidence="1" id="KW-0732">Signal</keyword>
<accession>A0A915DHF6</accession>
<feature type="signal peptide" evidence="1">
    <location>
        <begin position="1"/>
        <end position="18"/>
    </location>
</feature>
<feature type="chain" id="PRO_5037610134" evidence="1">
    <location>
        <begin position="19"/>
        <end position="124"/>
    </location>
</feature>
<evidence type="ECO:0000313" key="3">
    <source>
        <dbReference type="WBParaSite" id="jg19945"/>
    </source>
</evidence>
<dbReference type="Proteomes" id="UP000887574">
    <property type="component" value="Unplaced"/>
</dbReference>
<organism evidence="2 3">
    <name type="scientific">Ditylenchus dipsaci</name>
    <dbReference type="NCBI Taxonomy" id="166011"/>
    <lineage>
        <taxon>Eukaryota</taxon>
        <taxon>Metazoa</taxon>
        <taxon>Ecdysozoa</taxon>
        <taxon>Nematoda</taxon>
        <taxon>Chromadorea</taxon>
        <taxon>Rhabditida</taxon>
        <taxon>Tylenchina</taxon>
        <taxon>Tylenchomorpha</taxon>
        <taxon>Sphaerularioidea</taxon>
        <taxon>Anguinidae</taxon>
        <taxon>Anguininae</taxon>
        <taxon>Ditylenchus</taxon>
    </lineage>
</organism>
<sequence length="124" mass="14132">MFSAIAFFAFIGIADCSAGGPIDEKSQETKDLANLAIDYINKHQQHCVGCGDYYRLLEIFRAYEIFVPKIHYSLDLKLLKTDDTDKKVEVNVTVTFFKDSIGPLERVETKPSICTTEYLQNNFH</sequence>
<evidence type="ECO:0000256" key="1">
    <source>
        <dbReference type="SAM" id="SignalP"/>
    </source>
</evidence>
<dbReference type="Gene3D" id="3.10.450.10">
    <property type="match status" value="1"/>
</dbReference>
<dbReference type="SUPFAM" id="SSF54403">
    <property type="entry name" value="Cystatin/monellin"/>
    <property type="match status" value="1"/>
</dbReference>
<evidence type="ECO:0000313" key="2">
    <source>
        <dbReference type="Proteomes" id="UP000887574"/>
    </source>
</evidence>
<keyword evidence="2" id="KW-1185">Reference proteome</keyword>
<protein>
    <submittedName>
        <fullName evidence="3">Cystatin domain-containing protein</fullName>
    </submittedName>
</protein>
<dbReference type="WBParaSite" id="jg19945">
    <property type="protein sequence ID" value="jg19945"/>
    <property type="gene ID" value="jg19945"/>
</dbReference>
<reference evidence="3" key="1">
    <citation type="submission" date="2022-11" db="UniProtKB">
        <authorList>
            <consortium name="WormBaseParasite"/>
        </authorList>
    </citation>
    <scope>IDENTIFICATION</scope>
</reference>
<name>A0A915DHF6_9BILA</name>